<dbReference type="Proteomes" id="UP001476282">
    <property type="component" value="Unassembled WGS sequence"/>
</dbReference>
<evidence type="ECO:0000256" key="2">
    <source>
        <dbReference type="ARBA" id="ARBA00022801"/>
    </source>
</evidence>
<gene>
    <name evidence="4" type="primary">acpH</name>
    <name evidence="4" type="ORF">Hsar01_02115</name>
</gene>
<keyword evidence="2" id="KW-0378">Hydrolase</keyword>
<dbReference type="PIRSF" id="PIRSF011489">
    <property type="entry name" value="DUF479"/>
    <property type="match status" value="1"/>
</dbReference>
<evidence type="ECO:0000256" key="3">
    <source>
        <dbReference type="ARBA" id="ARBA00023098"/>
    </source>
</evidence>
<dbReference type="PANTHER" id="PTHR38764">
    <property type="entry name" value="ACYL CARRIER PROTEIN PHOSPHODIESTERASE"/>
    <property type="match status" value="1"/>
</dbReference>
<keyword evidence="1" id="KW-0444">Lipid biosynthesis</keyword>
<dbReference type="RefSeq" id="WP_353567018.1">
    <property type="nucleotide sequence ID" value="NZ_BAABRI010000010.1"/>
</dbReference>
<accession>A0ABP9UNS0</accession>
<evidence type="ECO:0000313" key="4">
    <source>
        <dbReference type="EMBL" id="GAA5482890.1"/>
    </source>
</evidence>
<reference evidence="4 5" key="1">
    <citation type="submission" date="2024-02" db="EMBL/GenBank/DDBJ databases">
        <title>Haloferula sargassicola NBRC 104335.</title>
        <authorList>
            <person name="Ichikawa N."/>
            <person name="Katano-Makiyama Y."/>
            <person name="Hidaka K."/>
        </authorList>
    </citation>
    <scope>NUCLEOTIDE SEQUENCE [LARGE SCALE GENOMIC DNA]</scope>
    <source>
        <strain evidence="4 5">NBRC 104335</strain>
    </source>
</reference>
<evidence type="ECO:0000313" key="5">
    <source>
        <dbReference type="Proteomes" id="UP001476282"/>
    </source>
</evidence>
<proteinExistence type="predicted"/>
<protein>
    <submittedName>
        <fullName evidence="4">Acyl carrier protein phosphodiesterase</fullName>
    </submittedName>
</protein>
<dbReference type="InterPro" id="IPR007431">
    <property type="entry name" value="ACP_PD"/>
</dbReference>
<organism evidence="4 5">
    <name type="scientific">Haloferula sargassicola</name>
    <dbReference type="NCBI Taxonomy" id="490096"/>
    <lineage>
        <taxon>Bacteria</taxon>
        <taxon>Pseudomonadati</taxon>
        <taxon>Verrucomicrobiota</taxon>
        <taxon>Verrucomicrobiia</taxon>
        <taxon>Verrucomicrobiales</taxon>
        <taxon>Verrucomicrobiaceae</taxon>
        <taxon>Haloferula</taxon>
    </lineage>
</organism>
<name>A0ABP9UNS0_9BACT</name>
<sequence>MNYLAHLFLAEDHAASRIGNLLGDFITGRPEEIDLPDAVVAGIVRHRAIDRFTDDHPVVVRTRGLFTGPRRRFANAILDICFDHFLANGWEKLHSTPLRVFLDRFYGELRTHRDWLPEEISRNLDARIEDDWLGHYDTEAGLQEVFDRVAHHRPACAAVATAMEDFVVQREEIKAAFESFLPDLSAHLVRLGAELGRRASTAGQEG</sequence>
<dbReference type="PANTHER" id="PTHR38764:SF1">
    <property type="entry name" value="ACYL CARRIER PROTEIN PHOSPHODIESTERASE"/>
    <property type="match status" value="1"/>
</dbReference>
<dbReference type="EMBL" id="BAABRI010000010">
    <property type="protein sequence ID" value="GAA5482890.1"/>
    <property type="molecule type" value="Genomic_DNA"/>
</dbReference>
<keyword evidence="5" id="KW-1185">Reference proteome</keyword>
<dbReference type="Pfam" id="PF04336">
    <property type="entry name" value="ACP_PD"/>
    <property type="match status" value="1"/>
</dbReference>
<keyword evidence="3" id="KW-0443">Lipid metabolism</keyword>
<evidence type="ECO:0000256" key="1">
    <source>
        <dbReference type="ARBA" id="ARBA00022516"/>
    </source>
</evidence>
<comment type="caution">
    <text evidence="4">The sequence shown here is derived from an EMBL/GenBank/DDBJ whole genome shotgun (WGS) entry which is preliminary data.</text>
</comment>